<evidence type="ECO:0000313" key="1">
    <source>
        <dbReference type="EMBL" id="QJA91569.1"/>
    </source>
</evidence>
<protein>
    <submittedName>
        <fullName evidence="1">Uncharacterized protein</fullName>
    </submittedName>
</protein>
<accession>A0A6M3LB42</accession>
<proteinExistence type="predicted"/>
<reference evidence="1" key="1">
    <citation type="submission" date="2020-03" db="EMBL/GenBank/DDBJ databases">
        <title>The deep terrestrial virosphere.</title>
        <authorList>
            <person name="Holmfeldt K."/>
            <person name="Nilsson E."/>
            <person name="Simone D."/>
            <person name="Lopez-Fernandez M."/>
            <person name="Wu X."/>
            <person name="de Brujin I."/>
            <person name="Lundin D."/>
            <person name="Andersson A."/>
            <person name="Bertilsson S."/>
            <person name="Dopson M."/>
        </authorList>
    </citation>
    <scope>NUCLEOTIDE SEQUENCE</scope>
    <source>
        <strain evidence="1">MM415B03321</strain>
    </source>
</reference>
<name>A0A6M3LB42_9ZZZZ</name>
<organism evidence="1">
    <name type="scientific">viral metagenome</name>
    <dbReference type="NCBI Taxonomy" id="1070528"/>
    <lineage>
        <taxon>unclassified sequences</taxon>
        <taxon>metagenomes</taxon>
        <taxon>organismal metagenomes</taxon>
    </lineage>
</organism>
<gene>
    <name evidence="1" type="ORF">MM415B03321_0003</name>
</gene>
<sequence>MAKKKPESFGNKLADGVCSLCINEMKDVRQSTICTKCILTTKSQFVAKKGKK</sequence>
<dbReference type="EMBL" id="MT142997">
    <property type="protein sequence ID" value="QJA91569.1"/>
    <property type="molecule type" value="Genomic_DNA"/>
</dbReference>
<dbReference type="AlphaFoldDB" id="A0A6M3LB42"/>